<name>A0A8S3TER1_MYTED</name>
<sequence length="351" mass="40993">MVSREDNVVVLLDDIFGETNCIYNREKDTPILDKVHAYVCKGNIKVIITIRDTVKRQCHELFDDHRLFKFDIIDLSSDKYKLNSKEKETILSKYMKTVRKSEYIKRKGFVDCHGDLILKSADVRIIIHENPIKGFPLVIYQFVHNDKYFYLGSKFFDSPTESILEEVKAIRCKGEDFRKFMIQYAVMVYTAINGNCINPDDSSCVLEITEIIDAIYGVTIKLKKFHIADAVIELKGSYLINIPNQRSYELHHPTLQESVIISFAQVDEENMNKIIPLISWSFFLKIVKPEPYTEKDGEVVLRIPTNSYKLLADRLAEFFIAEYTYSFVSDLSNTEIFQQTYRLLIPFYYKL</sequence>
<dbReference type="AlphaFoldDB" id="A0A8S3TER1"/>
<protein>
    <recommendedName>
        <fullName evidence="1">Novel STAND NTPase 3 domain-containing protein</fullName>
    </recommendedName>
</protein>
<evidence type="ECO:0000313" key="2">
    <source>
        <dbReference type="EMBL" id="CAG2228819.1"/>
    </source>
</evidence>
<reference evidence="2" key="1">
    <citation type="submission" date="2021-03" db="EMBL/GenBank/DDBJ databases">
        <authorList>
            <person name="Bekaert M."/>
        </authorList>
    </citation>
    <scope>NUCLEOTIDE SEQUENCE</scope>
</reference>
<dbReference type="Proteomes" id="UP000683360">
    <property type="component" value="Unassembled WGS sequence"/>
</dbReference>
<organism evidence="2 3">
    <name type="scientific">Mytilus edulis</name>
    <name type="common">Blue mussel</name>
    <dbReference type="NCBI Taxonomy" id="6550"/>
    <lineage>
        <taxon>Eukaryota</taxon>
        <taxon>Metazoa</taxon>
        <taxon>Spiralia</taxon>
        <taxon>Lophotrochozoa</taxon>
        <taxon>Mollusca</taxon>
        <taxon>Bivalvia</taxon>
        <taxon>Autobranchia</taxon>
        <taxon>Pteriomorphia</taxon>
        <taxon>Mytilida</taxon>
        <taxon>Mytiloidea</taxon>
        <taxon>Mytilidae</taxon>
        <taxon>Mytilinae</taxon>
        <taxon>Mytilus</taxon>
    </lineage>
</organism>
<dbReference type="OrthoDB" id="6149069at2759"/>
<comment type="caution">
    <text evidence="2">The sequence shown here is derived from an EMBL/GenBank/DDBJ whole genome shotgun (WGS) entry which is preliminary data.</text>
</comment>
<proteinExistence type="predicted"/>
<evidence type="ECO:0000313" key="3">
    <source>
        <dbReference type="Proteomes" id="UP000683360"/>
    </source>
</evidence>
<dbReference type="Pfam" id="PF20720">
    <property type="entry name" value="nSTAND3"/>
    <property type="match status" value="1"/>
</dbReference>
<feature type="domain" description="Novel STAND NTPase 3" evidence="1">
    <location>
        <begin position="5"/>
        <end position="96"/>
    </location>
</feature>
<gene>
    <name evidence="2" type="ORF">MEDL_41732</name>
</gene>
<dbReference type="InterPro" id="IPR049050">
    <property type="entry name" value="nSTAND3"/>
</dbReference>
<accession>A0A8S3TER1</accession>
<evidence type="ECO:0000259" key="1">
    <source>
        <dbReference type="Pfam" id="PF20720"/>
    </source>
</evidence>
<keyword evidence="3" id="KW-1185">Reference proteome</keyword>
<dbReference type="EMBL" id="CAJPWZ010002006">
    <property type="protein sequence ID" value="CAG2228819.1"/>
    <property type="molecule type" value="Genomic_DNA"/>
</dbReference>